<dbReference type="RefSeq" id="WP_093331221.1">
    <property type="nucleotide sequence ID" value="NZ_FOAF01000011.1"/>
</dbReference>
<evidence type="ECO:0000259" key="3">
    <source>
        <dbReference type="Pfam" id="PF13472"/>
    </source>
</evidence>
<dbReference type="SUPFAM" id="SSF52266">
    <property type="entry name" value="SGNH hydrolase"/>
    <property type="match status" value="1"/>
</dbReference>
<reference evidence="5" key="1">
    <citation type="submission" date="2016-10" db="EMBL/GenBank/DDBJ databases">
        <authorList>
            <person name="Varghese N."/>
            <person name="Submissions S."/>
        </authorList>
    </citation>
    <scope>NUCLEOTIDE SEQUENCE [LARGE SCALE GENOMIC DNA]</scope>
    <source>
        <strain evidence="5">DSM 18733</strain>
    </source>
</reference>
<dbReference type="InterPro" id="IPR013830">
    <property type="entry name" value="SGNH_hydro"/>
</dbReference>
<evidence type="ECO:0000256" key="1">
    <source>
        <dbReference type="ARBA" id="ARBA00008668"/>
    </source>
</evidence>
<accession>A0A1H7Y181</accession>
<feature type="domain" description="SGNH hydrolase-type esterase" evidence="3">
    <location>
        <begin position="34"/>
        <end position="238"/>
    </location>
</feature>
<dbReference type="GO" id="GO:0016788">
    <property type="term" value="F:hydrolase activity, acting on ester bonds"/>
    <property type="evidence" value="ECO:0007669"/>
    <property type="project" value="UniProtKB-ARBA"/>
</dbReference>
<dbReference type="PANTHER" id="PTHR43695">
    <property type="entry name" value="PUTATIVE (AFU_ORTHOLOGUE AFUA_2G17250)-RELATED"/>
    <property type="match status" value="1"/>
</dbReference>
<dbReference type="CDD" id="cd01821">
    <property type="entry name" value="Rhamnogalacturan_acetylesterase_like"/>
    <property type="match status" value="1"/>
</dbReference>
<organism evidence="4 5">
    <name type="scientific">Olivibacter domesticus</name>
    <name type="common">Pseudosphingobacterium domesticum</name>
    <dbReference type="NCBI Taxonomy" id="407022"/>
    <lineage>
        <taxon>Bacteria</taxon>
        <taxon>Pseudomonadati</taxon>
        <taxon>Bacteroidota</taxon>
        <taxon>Sphingobacteriia</taxon>
        <taxon>Sphingobacteriales</taxon>
        <taxon>Sphingobacteriaceae</taxon>
        <taxon>Olivibacter</taxon>
    </lineage>
</organism>
<dbReference type="Pfam" id="PF13472">
    <property type="entry name" value="Lipase_GDSL_2"/>
    <property type="match status" value="1"/>
</dbReference>
<dbReference type="AlphaFoldDB" id="A0A1H7Y181"/>
<dbReference type="PANTHER" id="PTHR43695:SF1">
    <property type="entry name" value="RHAMNOGALACTURONAN ACETYLESTERASE"/>
    <property type="match status" value="1"/>
</dbReference>
<dbReference type="Proteomes" id="UP000199421">
    <property type="component" value="Unassembled WGS sequence"/>
</dbReference>
<dbReference type="InterPro" id="IPR036514">
    <property type="entry name" value="SGNH_hydro_sf"/>
</dbReference>
<evidence type="ECO:0000313" key="4">
    <source>
        <dbReference type="EMBL" id="SEM39117.1"/>
    </source>
</evidence>
<keyword evidence="5" id="KW-1185">Reference proteome</keyword>
<dbReference type="OrthoDB" id="9807041at2"/>
<comment type="similarity">
    <text evidence="1">Belongs to the 'GDSL' lipolytic enzyme family.</text>
</comment>
<sequence length="261" mass="29920">MKKRSTIVKLFLLLLAIGLLSARWKERRPTIYIIGDSTVKNGKGDGSNGQWGWGSILPTYFDTTRLSVENYALGGTSTRTYFTKGLWEKVLNKLKKDDFLIMQFGHNDSSPLDDTARARGTLKGFGNESKEIYNPITKQQEVVHTYGWYLSKFIKEAKRKGAQVIVCSPIPRNKWIGNKLQRDTDNYPKWAKEVATREQVSFIPLHDLIADYYNQIGEDQVNTFFPSDHTHTNLEGARRNAEIIVETIEKLPDNNLKDYLK</sequence>
<evidence type="ECO:0000313" key="5">
    <source>
        <dbReference type="Proteomes" id="UP000199421"/>
    </source>
</evidence>
<dbReference type="InterPro" id="IPR037459">
    <property type="entry name" value="RhgT-like"/>
</dbReference>
<name>A0A1H7Y181_OLID1</name>
<gene>
    <name evidence="4" type="ORF">SAMN05661044_05071</name>
</gene>
<dbReference type="EMBL" id="FOAF01000011">
    <property type="protein sequence ID" value="SEM39117.1"/>
    <property type="molecule type" value="Genomic_DNA"/>
</dbReference>
<dbReference type="Gene3D" id="3.40.50.1110">
    <property type="entry name" value="SGNH hydrolase"/>
    <property type="match status" value="1"/>
</dbReference>
<proteinExistence type="inferred from homology"/>
<protein>
    <submittedName>
        <fullName evidence="4">Lysophospholipase L1</fullName>
    </submittedName>
</protein>
<keyword evidence="2" id="KW-0378">Hydrolase</keyword>
<dbReference type="STRING" id="407022.SAMN05661044_05071"/>
<evidence type="ECO:0000256" key="2">
    <source>
        <dbReference type="ARBA" id="ARBA00022801"/>
    </source>
</evidence>